<protein>
    <submittedName>
        <fullName evidence="2">Uncharacterized protein</fullName>
    </submittedName>
</protein>
<dbReference type="Proteomes" id="UP001225356">
    <property type="component" value="Unassembled WGS sequence"/>
</dbReference>
<dbReference type="PROSITE" id="PS51257">
    <property type="entry name" value="PROKAR_LIPOPROTEIN"/>
    <property type="match status" value="1"/>
</dbReference>
<keyword evidence="3" id="KW-1185">Reference proteome</keyword>
<evidence type="ECO:0000313" key="2">
    <source>
        <dbReference type="EMBL" id="MDP9849295.1"/>
    </source>
</evidence>
<dbReference type="EMBL" id="JAUSQU010000001">
    <property type="protein sequence ID" value="MDP9849295.1"/>
    <property type="molecule type" value="Genomic_DNA"/>
</dbReference>
<name>A0ABT9QRB4_9ACTN</name>
<evidence type="ECO:0000313" key="3">
    <source>
        <dbReference type="Proteomes" id="UP001225356"/>
    </source>
</evidence>
<comment type="caution">
    <text evidence="2">The sequence shown here is derived from an EMBL/GenBank/DDBJ whole genome shotgun (WGS) entry which is preliminary data.</text>
</comment>
<gene>
    <name evidence="2" type="ORF">J2853_008506</name>
</gene>
<reference evidence="2 3" key="1">
    <citation type="submission" date="2023-07" db="EMBL/GenBank/DDBJ databases">
        <title>Sequencing the genomes of 1000 actinobacteria strains.</title>
        <authorList>
            <person name="Klenk H.-P."/>
        </authorList>
    </citation>
    <scope>NUCLEOTIDE SEQUENCE [LARGE SCALE GENOMIC DNA]</scope>
    <source>
        <strain evidence="2 3">DSM 46740</strain>
    </source>
</reference>
<keyword evidence="1" id="KW-0732">Signal</keyword>
<sequence>MKAVLGTALALSLLTGCAPKAIAFTTPSKPPGATEAQWEMEQMKAGCMKKKGFKYVPHVSRKPEKTDPQRRAAEGDHVAARELRAKYGHQIFASYVYPDDPAAGALVADEDDRYVNLLGRLNDSQLIVYQADLGTCAHEAFKAVLHKEVKSFFDLITQRGDALRQLRTRRLDGDPRLVEQAVAFGDCLVAKGYRVTSRKPTDLAQRGSRTFGAQLKRLGQGERELTAEQARPYLARGIEDALDDLACGKDFYARYSPADSAIIEEIDAEFGM</sequence>
<evidence type="ECO:0000256" key="1">
    <source>
        <dbReference type="SAM" id="SignalP"/>
    </source>
</evidence>
<dbReference type="RefSeq" id="WP_307567078.1">
    <property type="nucleotide sequence ID" value="NZ_JAUSQU010000001.1"/>
</dbReference>
<organism evidence="2 3">
    <name type="scientific">Streptosporangium lutulentum</name>
    <dbReference type="NCBI Taxonomy" id="1461250"/>
    <lineage>
        <taxon>Bacteria</taxon>
        <taxon>Bacillati</taxon>
        <taxon>Actinomycetota</taxon>
        <taxon>Actinomycetes</taxon>
        <taxon>Streptosporangiales</taxon>
        <taxon>Streptosporangiaceae</taxon>
        <taxon>Streptosporangium</taxon>
    </lineage>
</organism>
<feature type="signal peptide" evidence="1">
    <location>
        <begin position="1"/>
        <end position="23"/>
    </location>
</feature>
<accession>A0ABT9QRB4</accession>
<feature type="chain" id="PRO_5045999018" evidence="1">
    <location>
        <begin position="24"/>
        <end position="272"/>
    </location>
</feature>
<proteinExistence type="predicted"/>